<dbReference type="AlphaFoldDB" id="A0A4R3MV82"/>
<dbReference type="InterPro" id="IPR006440">
    <property type="entry name" value="Doc"/>
</dbReference>
<dbReference type="Proteomes" id="UP000295717">
    <property type="component" value="Unassembled WGS sequence"/>
</dbReference>
<dbReference type="InterPro" id="IPR003812">
    <property type="entry name" value="Fido"/>
</dbReference>
<keyword evidence="3" id="KW-1185">Reference proteome</keyword>
<dbReference type="SUPFAM" id="SSF140931">
    <property type="entry name" value="Fic-like"/>
    <property type="match status" value="1"/>
</dbReference>
<dbReference type="InterPro" id="IPR036597">
    <property type="entry name" value="Fido-like_dom_sf"/>
</dbReference>
<comment type="caution">
    <text evidence="2">The sequence shown here is derived from an EMBL/GenBank/DDBJ whole genome shotgun (WGS) entry which is preliminary data.</text>
</comment>
<name>A0A4R3MV82_9GAMM</name>
<evidence type="ECO:0000259" key="1">
    <source>
        <dbReference type="PROSITE" id="PS51459"/>
    </source>
</evidence>
<evidence type="ECO:0000313" key="3">
    <source>
        <dbReference type="Proteomes" id="UP000295717"/>
    </source>
</evidence>
<dbReference type="Pfam" id="PF02661">
    <property type="entry name" value="Fic"/>
    <property type="match status" value="1"/>
</dbReference>
<dbReference type="PANTHER" id="PTHR39426">
    <property type="entry name" value="HOMOLOGY TO DEATH-ON-CURING PROTEIN OF PHAGE P1"/>
    <property type="match status" value="1"/>
</dbReference>
<dbReference type="InterPro" id="IPR053737">
    <property type="entry name" value="Type_II_TA_Toxin"/>
</dbReference>
<proteinExistence type="predicted"/>
<dbReference type="EMBL" id="SMAO01000013">
    <property type="protein sequence ID" value="TCT18228.1"/>
    <property type="molecule type" value="Genomic_DNA"/>
</dbReference>
<evidence type="ECO:0000313" key="2">
    <source>
        <dbReference type="EMBL" id="TCT18228.1"/>
    </source>
</evidence>
<reference evidence="2 3" key="1">
    <citation type="submission" date="2019-03" db="EMBL/GenBank/DDBJ databases">
        <title>Genomic Encyclopedia of Type Strains, Phase IV (KMG-IV): sequencing the most valuable type-strain genomes for metagenomic binning, comparative biology and taxonomic classification.</title>
        <authorList>
            <person name="Goeker M."/>
        </authorList>
    </citation>
    <scope>NUCLEOTIDE SEQUENCE [LARGE SCALE GENOMIC DNA]</scope>
    <source>
        <strain evidence="2 3">DSM 13587</strain>
    </source>
</reference>
<organism evidence="2 3">
    <name type="scientific">Thiobaca trueperi</name>
    <dbReference type="NCBI Taxonomy" id="127458"/>
    <lineage>
        <taxon>Bacteria</taxon>
        <taxon>Pseudomonadati</taxon>
        <taxon>Pseudomonadota</taxon>
        <taxon>Gammaproteobacteria</taxon>
        <taxon>Chromatiales</taxon>
        <taxon>Chromatiaceae</taxon>
        <taxon>Thiobaca</taxon>
    </lineage>
</organism>
<accession>A0A4R3MV82</accession>
<dbReference type="GO" id="GO:0016301">
    <property type="term" value="F:kinase activity"/>
    <property type="evidence" value="ECO:0007669"/>
    <property type="project" value="InterPro"/>
</dbReference>
<dbReference type="PIRSF" id="PIRSF018297">
    <property type="entry name" value="Doc"/>
    <property type="match status" value="1"/>
</dbReference>
<sequence>MEGALARPHHHWMYTNVRDTAVLAAAYGFGLTRNHGYTDGNKRIGFMATAVFLDLNGWTLQAPETEVVTMMLGVASAEVQEVDLARWLRLHLYAK</sequence>
<dbReference type="PROSITE" id="PS51459">
    <property type="entry name" value="FIDO"/>
    <property type="match status" value="1"/>
</dbReference>
<gene>
    <name evidence="2" type="ORF">EDC35_11348</name>
</gene>
<protein>
    <submittedName>
        <fullName evidence="2">Death-on-curing protein</fullName>
    </submittedName>
</protein>
<dbReference type="Gene3D" id="1.20.120.1870">
    <property type="entry name" value="Fic/DOC protein, Fido domain"/>
    <property type="match status" value="1"/>
</dbReference>
<dbReference type="PANTHER" id="PTHR39426:SF1">
    <property type="entry name" value="HOMOLOGY TO DEATH-ON-CURING PROTEIN OF PHAGE P1"/>
    <property type="match status" value="1"/>
</dbReference>
<dbReference type="NCBIfam" id="TIGR01550">
    <property type="entry name" value="DOC_P1"/>
    <property type="match status" value="1"/>
</dbReference>
<feature type="domain" description="Fido" evidence="1">
    <location>
        <begin position="1"/>
        <end position="90"/>
    </location>
</feature>